<feature type="non-terminal residue" evidence="2">
    <location>
        <position position="64"/>
    </location>
</feature>
<dbReference type="Proteomes" id="UP001162972">
    <property type="component" value="Chromosome 5"/>
</dbReference>
<evidence type="ECO:0000313" key="3">
    <source>
        <dbReference type="Proteomes" id="UP001162972"/>
    </source>
</evidence>
<name>A0AAD6JXB2_9ROSI</name>
<comment type="caution">
    <text evidence="2">The sequence shown here is derived from an EMBL/GenBank/DDBJ whole genome shotgun (WGS) entry which is preliminary data.</text>
</comment>
<sequence length="64" mass="6910">MSTFTPATQIVGVPPVFLDNAAMVAENLLSTGSHRRDSGHGNARNGFERQMGHGNNEGEKRVFP</sequence>
<proteinExistence type="predicted"/>
<dbReference type="EMBL" id="JAPFFJ010000013">
    <property type="protein sequence ID" value="KAJ6412974.1"/>
    <property type="molecule type" value="Genomic_DNA"/>
</dbReference>
<feature type="compositionally biased region" description="Basic and acidic residues" evidence="1">
    <location>
        <begin position="46"/>
        <end position="64"/>
    </location>
</feature>
<accession>A0AAD6JXB2</accession>
<evidence type="ECO:0000313" key="2">
    <source>
        <dbReference type="EMBL" id="KAJ6412974.1"/>
    </source>
</evidence>
<reference evidence="2 3" key="1">
    <citation type="journal article" date="2023" name="Int. J. Mol. Sci.">
        <title>De Novo Assembly and Annotation of 11 Diverse Shrub Willow (Salix) Genomes Reveals Novel Gene Organization in Sex-Linked Regions.</title>
        <authorList>
            <person name="Hyden B."/>
            <person name="Feng K."/>
            <person name="Yates T.B."/>
            <person name="Jawdy S."/>
            <person name="Cereghino C."/>
            <person name="Smart L.B."/>
            <person name="Muchero W."/>
        </authorList>
    </citation>
    <scope>NUCLEOTIDE SEQUENCE [LARGE SCALE GENOMIC DNA]</scope>
    <source>
        <tissue evidence="2">Shoot tip</tissue>
    </source>
</reference>
<feature type="region of interest" description="Disordered" evidence="1">
    <location>
        <begin position="30"/>
        <end position="64"/>
    </location>
</feature>
<organism evidence="2 3">
    <name type="scientific">Salix udensis</name>
    <dbReference type="NCBI Taxonomy" id="889485"/>
    <lineage>
        <taxon>Eukaryota</taxon>
        <taxon>Viridiplantae</taxon>
        <taxon>Streptophyta</taxon>
        <taxon>Embryophyta</taxon>
        <taxon>Tracheophyta</taxon>
        <taxon>Spermatophyta</taxon>
        <taxon>Magnoliopsida</taxon>
        <taxon>eudicotyledons</taxon>
        <taxon>Gunneridae</taxon>
        <taxon>Pentapetalae</taxon>
        <taxon>rosids</taxon>
        <taxon>fabids</taxon>
        <taxon>Malpighiales</taxon>
        <taxon>Salicaceae</taxon>
        <taxon>Saliceae</taxon>
        <taxon>Salix</taxon>
    </lineage>
</organism>
<dbReference type="AlphaFoldDB" id="A0AAD6JXB2"/>
<keyword evidence="3" id="KW-1185">Reference proteome</keyword>
<evidence type="ECO:0000256" key="1">
    <source>
        <dbReference type="SAM" id="MobiDB-lite"/>
    </source>
</evidence>
<protein>
    <submittedName>
        <fullName evidence="2">Uncharacterized protein</fullName>
    </submittedName>
</protein>
<gene>
    <name evidence="2" type="ORF">OIU84_005903</name>
</gene>